<evidence type="ECO:0000313" key="2">
    <source>
        <dbReference type="EMBL" id="KAH3819021.1"/>
    </source>
</evidence>
<protein>
    <submittedName>
        <fullName evidence="2">Uncharacterized protein</fullName>
    </submittedName>
</protein>
<dbReference type="Proteomes" id="UP000828390">
    <property type="component" value="Unassembled WGS sequence"/>
</dbReference>
<comment type="caution">
    <text evidence="2">The sequence shown here is derived from an EMBL/GenBank/DDBJ whole genome shotgun (WGS) entry which is preliminary data.</text>
</comment>
<evidence type="ECO:0000256" key="1">
    <source>
        <dbReference type="SAM" id="MobiDB-lite"/>
    </source>
</evidence>
<name>A0A9D4JNV3_DREPO</name>
<feature type="region of interest" description="Disordered" evidence="1">
    <location>
        <begin position="1"/>
        <end position="39"/>
    </location>
</feature>
<accession>A0A9D4JNV3</accession>
<reference evidence="2" key="1">
    <citation type="journal article" date="2019" name="bioRxiv">
        <title>The Genome of the Zebra Mussel, Dreissena polymorpha: A Resource for Invasive Species Research.</title>
        <authorList>
            <person name="McCartney M.A."/>
            <person name="Auch B."/>
            <person name="Kono T."/>
            <person name="Mallez S."/>
            <person name="Zhang Y."/>
            <person name="Obille A."/>
            <person name="Becker A."/>
            <person name="Abrahante J.E."/>
            <person name="Garbe J."/>
            <person name="Badalamenti J.P."/>
            <person name="Herman A."/>
            <person name="Mangelson H."/>
            <person name="Liachko I."/>
            <person name="Sullivan S."/>
            <person name="Sone E.D."/>
            <person name="Koren S."/>
            <person name="Silverstein K.A.T."/>
            <person name="Beckman K.B."/>
            <person name="Gohl D.M."/>
        </authorList>
    </citation>
    <scope>NUCLEOTIDE SEQUENCE</scope>
    <source>
        <strain evidence="2">Duluth1</strain>
        <tissue evidence="2">Whole animal</tissue>
    </source>
</reference>
<keyword evidence="3" id="KW-1185">Reference proteome</keyword>
<sequence length="98" mass="11318">MAVGDSPDLAHSAEQVRTNGDQSDKSGKHDNHLHRVRPQYRLHAALRTNRQTDGIDENAHYTFIRIHNDREFVIMFANVYQGNVKILFGMRSIKFIPM</sequence>
<dbReference type="EMBL" id="JAIWYP010000005">
    <property type="protein sequence ID" value="KAH3819021.1"/>
    <property type="molecule type" value="Genomic_DNA"/>
</dbReference>
<gene>
    <name evidence="2" type="ORF">DPMN_120751</name>
</gene>
<proteinExistence type="predicted"/>
<evidence type="ECO:0000313" key="3">
    <source>
        <dbReference type="Proteomes" id="UP000828390"/>
    </source>
</evidence>
<dbReference type="AlphaFoldDB" id="A0A9D4JNV3"/>
<reference evidence="2" key="2">
    <citation type="submission" date="2020-11" db="EMBL/GenBank/DDBJ databases">
        <authorList>
            <person name="McCartney M.A."/>
            <person name="Auch B."/>
            <person name="Kono T."/>
            <person name="Mallez S."/>
            <person name="Becker A."/>
            <person name="Gohl D.M."/>
            <person name="Silverstein K.A.T."/>
            <person name="Koren S."/>
            <person name="Bechman K.B."/>
            <person name="Herman A."/>
            <person name="Abrahante J.E."/>
            <person name="Garbe J."/>
        </authorList>
    </citation>
    <scope>NUCLEOTIDE SEQUENCE</scope>
    <source>
        <strain evidence="2">Duluth1</strain>
        <tissue evidence="2">Whole animal</tissue>
    </source>
</reference>
<organism evidence="2 3">
    <name type="scientific">Dreissena polymorpha</name>
    <name type="common">Zebra mussel</name>
    <name type="synonym">Mytilus polymorpha</name>
    <dbReference type="NCBI Taxonomy" id="45954"/>
    <lineage>
        <taxon>Eukaryota</taxon>
        <taxon>Metazoa</taxon>
        <taxon>Spiralia</taxon>
        <taxon>Lophotrochozoa</taxon>
        <taxon>Mollusca</taxon>
        <taxon>Bivalvia</taxon>
        <taxon>Autobranchia</taxon>
        <taxon>Heteroconchia</taxon>
        <taxon>Euheterodonta</taxon>
        <taxon>Imparidentia</taxon>
        <taxon>Neoheterodontei</taxon>
        <taxon>Myida</taxon>
        <taxon>Dreissenoidea</taxon>
        <taxon>Dreissenidae</taxon>
        <taxon>Dreissena</taxon>
    </lineage>
</organism>